<organism evidence="2 3">
    <name type="scientific">Colletotrichum destructivum</name>
    <dbReference type="NCBI Taxonomy" id="34406"/>
    <lineage>
        <taxon>Eukaryota</taxon>
        <taxon>Fungi</taxon>
        <taxon>Dikarya</taxon>
        <taxon>Ascomycota</taxon>
        <taxon>Pezizomycotina</taxon>
        <taxon>Sordariomycetes</taxon>
        <taxon>Hypocreomycetidae</taxon>
        <taxon>Glomerellales</taxon>
        <taxon>Glomerellaceae</taxon>
        <taxon>Colletotrichum</taxon>
        <taxon>Colletotrichum destructivum species complex</taxon>
    </lineage>
</organism>
<sequence>MTTPDKHVVHRPPSPLLSSLMQVRYNTILAHTQAPKSRATTDHQHPRPVLGYRAAGAHLTTFPLFLGAASRMQAGEEGQDRKEPASAMCHGLQRVSRSLVPRKTPFHSPSRGSLKQPVSSPTKRSENVRIACCRVSRDSVTGLSCSRKNTHAPPSSVYHRECVRDTDLTRAAAAHNSFPASARAARDSPPTSPWGARHGYIPGEGEKG</sequence>
<name>A0AAX4HXW3_9PEZI</name>
<gene>
    <name evidence="2" type="ORF">CDEST_00616</name>
</gene>
<protein>
    <submittedName>
        <fullName evidence="2">Uncharacterized protein</fullName>
    </submittedName>
</protein>
<keyword evidence="3" id="KW-1185">Reference proteome</keyword>
<dbReference type="KEGG" id="cdet:87937119"/>
<reference evidence="3" key="1">
    <citation type="journal article" date="2023" name="bioRxiv">
        <title>Complete genome of the Medicago anthracnose fungus, Colletotrichum destructivum, reveals a mini-chromosome-like region within a core chromosome.</title>
        <authorList>
            <person name="Lapalu N."/>
            <person name="Simon A."/>
            <person name="Lu A."/>
            <person name="Plaumann P.-L."/>
            <person name="Amselem J."/>
            <person name="Pigne S."/>
            <person name="Auger A."/>
            <person name="Koch C."/>
            <person name="Dallery J.-F."/>
            <person name="O'Connell R.J."/>
        </authorList>
    </citation>
    <scope>NUCLEOTIDE SEQUENCE [LARGE SCALE GENOMIC DNA]</scope>
    <source>
        <strain evidence="3">CBS 520.97</strain>
    </source>
</reference>
<feature type="region of interest" description="Disordered" evidence="1">
    <location>
        <begin position="176"/>
        <end position="208"/>
    </location>
</feature>
<evidence type="ECO:0000256" key="1">
    <source>
        <dbReference type="SAM" id="MobiDB-lite"/>
    </source>
</evidence>
<accession>A0AAX4HXW3</accession>
<dbReference type="Proteomes" id="UP001322277">
    <property type="component" value="Chromosome 1"/>
</dbReference>
<dbReference type="GeneID" id="87937119"/>
<evidence type="ECO:0000313" key="2">
    <source>
        <dbReference type="EMBL" id="WQF75602.1"/>
    </source>
</evidence>
<dbReference type="AlphaFoldDB" id="A0AAX4HXW3"/>
<dbReference type="RefSeq" id="XP_062772826.1">
    <property type="nucleotide sequence ID" value="XM_062916775.1"/>
</dbReference>
<feature type="compositionally biased region" description="Low complexity" evidence="1">
    <location>
        <begin position="176"/>
        <end position="189"/>
    </location>
</feature>
<proteinExistence type="predicted"/>
<feature type="region of interest" description="Disordered" evidence="1">
    <location>
        <begin position="101"/>
        <end position="125"/>
    </location>
</feature>
<dbReference type="EMBL" id="CP137305">
    <property type="protein sequence ID" value="WQF75602.1"/>
    <property type="molecule type" value="Genomic_DNA"/>
</dbReference>
<evidence type="ECO:0000313" key="3">
    <source>
        <dbReference type="Proteomes" id="UP001322277"/>
    </source>
</evidence>
<feature type="compositionally biased region" description="Polar residues" evidence="1">
    <location>
        <begin position="110"/>
        <end position="122"/>
    </location>
</feature>